<dbReference type="EMBL" id="JACHLR010000008">
    <property type="protein sequence ID" value="MBB4858801.1"/>
    <property type="molecule type" value="Genomic_DNA"/>
</dbReference>
<dbReference type="CDD" id="cd05483">
    <property type="entry name" value="retropepsin_like_bacteria"/>
    <property type="match status" value="1"/>
</dbReference>
<sequence length="332" mass="34636">MTPNYNQEGLFRMRCILSLGVIVLASAAVQGLAAQEKSAAPAQSPATGADMPSRRPSRPTSIPFHLRDNLVTVSATINGQSEIAVLDSGAGAIVIDREFTRALGLRAGHSVGEVAGGGAQAQQLLPVNISSLIVGPIAFDGIDAYSVNLEQLSSSAGFPVRLLIGAPAFKYGTITFDYKRQRVTFGPTGSSPKCAAPIPMSLVHDVPVVEVELRATPSSEPARLKLVVDLGTRHQAMIIGGPFVRSDAGKALVQSGQAQKIGHGTGGEIQGSIAKVAHVKIGMLEIQDLDVALSSGASVFESGAADGSLGVPFWKEGRVTFDYPARTLCIER</sequence>
<keyword evidence="2" id="KW-0732">Signal</keyword>
<dbReference type="Proteomes" id="UP000555448">
    <property type="component" value="Unassembled WGS sequence"/>
</dbReference>
<gene>
    <name evidence="3" type="ORF">HNO88_002127</name>
</gene>
<feature type="signal peptide" evidence="2">
    <location>
        <begin position="1"/>
        <end position="27"/>
    </location>
</feature>
<dbReference type="RefSeq" id="WP_184244822.1">
    <property type="nucleotide sequence ID" value="NZ_JACHLR010000008.1"/>
</dbReference>
<evidence type="ECO:0000256" key="2">
    <source>
        <dbReference type="SAM" id="SignalP"/>
    </source>
</evidence>
<dbReference type="InterPro" id="IPR034122">
    <property type="entry name" value="Retropepsin-like_bacterial"/>
</dbReference>
<evidence type="ECO:0008006" key="5">
    <source>
        <dbReference type="Google" id="ProtNLM"/>
    </source>
</evidence>
<dbReference type="Gene3D" id="2.40.70.10">
    <property type="entry name" value="Acid Proteases"/>
    <property type="match status" value="2"/>
</dbReference>
<feature type="chain" id="PRO_5031361868" description="Peptidase A2 domain-containing protein" evidence="2">
    <location>
        <begin position="28"/>
        <end position="332"/>
    </location>
</feature>
<dbReference type="SUPFAM" id="SSF50630">
    <property type="entry name" value="Acid proteases"/>
    <property type="match status" value="1"/>
</dbReference>
<evidence type="ECO:0000256" key="1">
    <source>
        <dbReference type="SAM" id="MobiDB-lite"/>
    </source>
</evidence>
<dbReference type="Pfam" id="PF13975">
    <property type="entry name" value="gag-asp_proteas"/>
    <property type="match status" value="1"/>
</dbReference>
<comment type="caution">
    <text evidence="3">The sequence shown here is derived from an EMBL/GenBank/DDBJ whole genome shotgun (WGS) entry which is preliminary data.</text>
</comment>
<dbReference type="InterPro" id="IPR021109">
    <property type="entry name" value="Peptidase_aspartic_dom_sf"/>
</dbReference>
<name>A0A7W7NVZ2_9SPHN</name>
<reference evidence="3 4" key="1">
    <citation type="submission" date="2020-08" db="EMBL/GenBank/DDBJ databases">
        <title>Functional genomics of gut bacteria from endangered species of beetles.</title>
        <authorList>
            <person name="Carlos-Shanley C."/>
        </authorList>
    </citation>
    <scope>NUCLEOTIDE SEQUENCE [LARGE SCALE GENOMIC DNA]</scope>
    <source>
        <strain evidence="3 4">S00245</strain>
    </source>
</reference>
<dbReference type="AlphaFoldDB" id="A0A7W7NVZ2"/>
<proteinExistence type="predicted"/>
<keyword evidence="4" id="KW-1185">Reference proteome</keyword>
<protein>
    <recommendedName>
        <fullName evidence="5">Peptidase A2 domain-containing protein</fullName>
    </recommendedName>
</protein>
<evidence type="ECO:0000313" key="4">
    <source>
        <dbReference type="Proteomes" id="UP000555448"/>
    </source>
</evidence>
<feature type="region of interest" description="Disordered" evidence="1">
    <location>
        <begin position="37"/>
        <end position="61"/>
    </location>
</feature>
<accession>A0A7W7NVZ2</accession>
<organism evidence="3 4">
    <name type="scientific">Novosphingobium chloroacetimidivorans</name>
    <dbReference type="NCBI Taxonomy" id="1428314"/>
    <lineage>
        <taxon>Bacteria</taxon>
        <taxon>Pseudomonadati</taxon>
        <taxon>Pseudomonadota</taxon>
        <taxon>Alphaproteobacteria</taxon>
        <taxon>Sphingomonadales</taxon>
        <taxon>Sphingomonadaceae</taxon>
        <taxon>Novosphingobium</taxon>
    </lineage>
</organism>
<evidence type="ECO:0000313" key="3">
    <source>
        <dbReference type="EMBL" id="MBB4858801.1"/>
    </source>
</evidence>